<name>A0A151XJA5_9HYME</name>
<dbReference type="Proteomes" id="UP000075809">
    <property type="component" value="Unassembled WGS sequence"/>
</dbReference>
<gene>
    <name evidence="2" type="ORF">ALC60_00825</name>
</gene>
<reference evidence="2 3" key="1">
    <citation type="submission" date="2015-09" db="EMBL/GenBank/DDBJ databases">
        <title>Trachymyrmex zeteki WGS genome.</title>
        <authorList>
            <person name="Nygaard S."/>
            <person name="Hu H."/>
            <person name="Boomsma J."/>
            <person name="Zhang G."/>
        </authorList>
    </citation>
    <scope>NUCLEOTIDE SEQUENCE [LARGE SCALE GENOMIC DNA]</scope>
    <source>
        <strain evidence="2">Tzet28-1</strain>
        <tissue evidence="2">Whole body</tissue>
    </source>
</reference>
<keyword evidence="1" id="KW-0472">Membrane</keyword>
<keyword evidence="3" id="KW-1185">Reference proteome</keyword>
<organism evidence="2 3">
    <name type="scientific">Mycetomoellerius zeteki</name>
    <dbReference type="NCBI Taxonomy" id="64791"/>
    <lineage>
        <taxon>Eukaryota</taxon>
        <taxon>Metazoa</taxon>
        <taxon>Ecdysozoa</taxon>
        <taxon>Arthropoda</taxon>
        <taxon>Hexapoda</taxon>
        <taxon>Insecta</taxon>
        <taxon>Pterygota</taxon>
        <taxon>Neoptera</taxon>
        <taxon>Endopterygota</taxon>
        <taxon>Hymenoptera</taxon>
        <taxon>Apocrita</taxon>
        <taxon>Aculeata</taxon>
        <taxon>Formicoidea</taxon>
        <taxon>Formicidae</taxon>
        <taxon>Myrmicinae</taxon>
        <taxon>Mycetomoellerius</taxon>
    </lineage>
</organism>
<dbReference type="EMBL" id="KQ982080">
    <property type="protein sequence ID" value="KYQ60417.1"/>
    <property type="molecule type" value="Genomic_DNA"/>
</dbReference>
<keyword evidence="1" id="KW-0812">Transmembrane</keyword>
<keyword evidence="1" id="KW-1133">Transmembrane helix</keyword>
<accession>A0A151XJA5</accession>
<dbReference type="AlphaFoldDB" id="A0A151XJA5"/>
<evidence type="ECO:0000313" key="2">
    <source>
        <dbReference type="EMBL" id="KYQ60417.1"/>
    </source>
</evidence>
<protein>
    <submittedName>
        <fullName evidence="2">Uncharacterized protein</fullName>
    </submittedName>
</protein>
<proteinExistence type="predicted"/>
<sequence>MLMVHVIPAGCQVQVETGCGRVLAAAGLGASRVAAVAGLLVGRQAHRRLRRRNLRALLTSESCDGFNEGLSDAEIVNIYFARRYAPQFKTRKIYSTITIYNAYIMLPICVRFAECRLLSRSRHANCNTSVWDTGAYAGAVRDSLEVVREFDAKKSNLPNN</sequence>
<feature type="transmembrane region" description="Helical" evidence="1">
    <location>
        <begin position="22"/>
        <end position="42"/>
    </location>
</feature>
<evidence type="ECO:0000256" key="1">
    <source>
        <dbReference type="SAM" id="Phobius"/>
    </source>
</evidence>
<evidence type="ECO:0000313" key="3">
    <source>
        <dbReference type="Proteomes" id="UP000075809"/>
    </source>
</evidence>